<feature type="domain" description="SLH" evidence="1">
    <location>
        <begin position="451"/>
        <end position="514"/>
    </location>
</feature>
<dbReference type="InterPro" id="IPR029070">
    <property type="entry name" value="Chitinase_insertion_sf"/>
</dbReference>
<dbReference type="Gene3D" id="3.10.50.10">
    <property type="match status" value="1"/>
</dbReference>
<dbReference type="PROSITE" id="PS51272">
    <property type="entry name" value="SLH"/>
    <property type="match status" value="3"/>
</dbReference>
<keyword evidence="3" id="KW-0378">Hydrolase</keyword>
<dbReference type="Proteomes" id="UP000307943">
    <property type="component" value="Unassembled WGS sequence"/>
</dbReference>
<evidence type="ECO:0000259" key="2">
    <source>
        <dbReference type="PROSITE" id="PS51910"/>
    </source>
</evidence>
<feature type="domain" description="SLH" evidence="1">
    <location>
        <begin position="515"/>
        <end position="571"/>
    </location>
</feature>
<dbReference type="EMBL" id="VDCQ01000015">
    <property type="protein sequence ID" value="TNJ65862.1"/>
    <property type="molecule type" value="Genomic_DNA"/>
</dbReference>
<feature type="domain" description="GH18" evidence="2">
    <location>
        <begin position="68"/>
        <end position="391"/>
    </location>
</feature>
<protein>
    <submittedName>
        <fullName evidence="3">Glycoside hydrolase</fullName>
    </submittedName>
</protein>
<dbReference type="AlphaFoldDB" id="A0A5C4TAC8"/>
<dbReference type="GO" id="GO:0016787">
    <property type="term" value="F:hydrolase activity"/>
    <property type="evidence" value="ECO:0007669"/>
    <property type="project" value="UniProtKB-KW"/>
</dbReference>
<feature type="domain" description="SLH" evidence="1">
    <location>
        <begin position="388"/>
        <end position="450"/>
    </location>
</feature>
<dbReference type="Gene3D" id="3.20.20.80">
    <property type="entry name" value="Glycosidases"/>
    <property type="match status" value="1"/>
</dbReference>
<accession>A0A5C4TAC8</accession>
<dbReference type="PROSITE" id="PS51910">
    <property type="entry name" value="GH18_2"/>
    <property type="match status" value="1"/>
</dbReference>
<dbReference type="PANTHER" id="PTHR46066:SF2">
    <property type="entry name" value="CHITINASE DOMAIN-CONTAINING PROTEIN 1"/>
    <property type="match status" value="1"/>
</dbReference>
<dbReference type="GO" id="GO:0005975">
    <property type="term" value="P:carbohydrate metabolic process"/>
    <property type="evidence" value="ECO:0007669"/>
    <property type="project" value="InterPro"/>
</dbReference>
<organism evidence="3 4">
    <name type="scientific">Paenibacillus hemerocallicola</name>
    <dbReference type="NCBI Taxonomy" id="1172614"/>
    <lineage>
        <taxon>Bacteria</taxon>
        <taxon>Bacillati</taxon>
        <taxon>Bacillota</taxon>
        <taxon>Bacilli</taxon>
        <taxon>Bacillales</taxon>
        <taxon>Paenibacillaceae</taxon>
        <taxon>Paenibacillus</taxon>
    </lineage>
</organism>
<dbReference type="InterPro" id="IPR001223">
    <property type="entry name" value="Glyco_hydro18_cat"/>
</dbReference>
<dbReference type="Pfam" id="PF00704">
    <property type="entry name" value="Glyco_hydro_18"/>
    <property type="match status" value="1"/>
</dbReference>
<keyword evidence="4" id="KW-1185">Reference proteome</keyword>
<dbReference type="PANTHER" id="PTHR46066">
    <property type="entry name" value="CHITINASE DOMAIN-CONTAINING PROTEIN 1 FAMILY MEMBER"/>
    <property type="match status" value="1"/>
</dbReference>
<dbReference type="SUPFAM" id="SSF51445">
    <property type="entry name" value="(Trans)glycosidases"/>
    <property type="match status" value="1"/>
</dbReference>
<dbReference type="SMART" id="SM00636">
    <property type="entry name" value="Glyco_18"/>
    <property type="match status" value="1"/>
</dbReference>
<evidence type="ECO:0000313" key="4">
    <source>
        <dbReference type="Proteomes" id="UP000307943"/>
    </source>
</evidence>
<name>A0A5C4TAC8_9BACL</name>
<reference evidence="3 4" key="1">
    <citation type="submission" date="2019-05" db="EMBL/GenBank/DDBJ databases">
        <title>We sequenced the genome of Paenibacillus hemerocallicola KCTC 33185 for further insight into its adaptation and study the phylogeny of Paenibacillus.</title>
        <authorList>
            <person name="Narsing Rao M.P."/>
        </authorList>
    </citation>
    <scope>NUCLEOTIDE SEQUENCE [LARGE SCALE GENOMIC DNA]</scope>
    <source>
        <strain evidence="3 4">KCTC 33185</strain>
    </source>
</reference>
<gene>
    <name evidence="3" type="ORF">FE784_13150</name>
</gene>
<dbReference type="InterPro" id="IPR011583">
    <property type="entry name" value="Chitinase_II/V-like_cat"/>
</dbReference>
<sequence>MRFSCGSGVLLTIFTPCSHSLLFCKMEVILIERKFAPMAFFRRVRVAAALAATFLSISAVSEANASRFQMSYLYNGRTSDYAQYVDRAGGALQVVSPSYFDLKADGSLQITDKLDTAFVNDMHEQGIKVVPFLSNHWDRNVGLQALKQRDALAAQIVEAVKRYNLDGVNVDIENVTETSRDDYSDLVRMLRERLPAGKEVSVAVGANPTGWTKGWPGSYDYAALAGSSDYLMLMAYDETSIGDSVPGPVASIGYVEQSIRYALNYTSADKIVLGLPFYGRFWKTDGTISGDGIANSAVDALVSRYGGTTAYDTKSESAVSTFTVGPDQTPPVVNYKTLTPGTYVIWHENEQSMKRKLELVEQYGLKGTGSWSLGQESGDVWSYMSLWVNGAYFEDAEGHWARSEIASVFSKGWMTGTSPRLFGPTLSLTRAQAAAILTRAILPGQQAGTGIASGFSDVPASHWASGEIAAARQAGIVDGVAAGKFEPDAAVTRAQMAAMLARALKPDAPLSAKAAFSDVHSDYWAYPFIQALAVQGALQGYEPGMFRPDYPIQRSEMAALMDRLASSLPAN</sequence>
<dbReference type="InterPro" id="IPR001119">
    <property type="entry name" value="SLH_dom"/>
</dbReference>
<evidence type="ECO:0000259" key="1">
    <source>
        <dbReference type="PROSITE" id="PS51272"/>
    </source>
</evidence>
<dbReference type="InterPro" id="IPR017853">
    <property type="entry name" value="GH"/>
</dbReference>
<dbReference type="OrthoDB" id="9775889at2"/>
<dbReference type="Pfam" id="PF00395">
    <property type="entry name" value="SLH"/>
    <property type="match status" value="3"/>
</dbReference>
<comment type="caution">
    <text evidence="3">The sequence shown here is derived from an EMBL/GenBank/DDBJ whole genome shotgun (WGS) entry which is preliminary data.</text>
</comment>
<dbReference type="GO" id="GO:0008061">
    <property type="term" value="F:chitin binding"/>
    <property type="evidence" value="ECO:0007669"/>
    <property type="project" value="InterPro"/>
</dbReference>
<evidence type="ECO:0000313" key="3">
    <source>
        <dbReference type="EMBL" id="TNJ65862.1"/>
    </source>
</evidence>
<proteinExistence type="predicted"/>